<dbReference type="EMBL" id="KZ288358">
    <property type="protein sequence ID" value="PBC27057.1"/>
    <property type="molecule type" value="Genomic_DNA"/>
</dbReference>
<evidence type="ECO:0000256" key="14">
    <source>
        <dbReference type="RuleBase" id="RU000461"/>
    </source>
</evidence>
<keyword evidence="7" id="KW-0256">Endoplasmic reticulum</keyword>
<keyword evidence="9 14" id="KW-0560">Oxidoreductase</keyword>
<dbReference type="Proteomes" id="UP000242457">
    <property type="component" value="Unassembled WGS sequence"/>
</dbReference>
<keyword evidence="5 13" id="KW-0349">Heme</keyword>
<dbReference type="GO" id="GO:0016705">
    <property type="term" value="F:oxidoreductase activity, acting on paired donors, with incorporation or reduction of molecular oxygen"/>
    <property type="evidence" value="ECO:0007669"/>
    <property type="project" value="InterPro"/>
</dbReference>
<reference evidence="16 17" key="1">
    <citation type="submission" date="2014-07" db="EMBL/GenBank/DDBJ databases">
        <title>Genomic and transcriptomic analysis on Apis cerana provide comprehensive insights into honey bee biology.</title>
        <authorList>
            <person name="Diao Q."/>
            <person name="Sun L."/>
            <person name="Zheng H."/>
            <person name="Zheng H."/>
            <person name="Xu S."/>
            <person name="Wang S."/>
            <person name="Zeng Z."/>
            <person name="Hu F."/>
            <person name="Su S."/>
            <person name="Wu J."/>
        </authorList>
    </citation>
    <scope>NUCLEOTIDE SEQUENCE [LARGE SCALE GENOMIC DNA]</scope>
    <source>
        <tissue evidence="16">Pupae without intestine</tissue>
    </source>
</reference>
<evidence type="ECO:0000256" key="12">
    <source>
        <dbReference type="ARBA" id="ARBA00023136"/>
    </source>
</evidence>
<dbReference type="InterPro" id="IPR017972">
    <property type="entry name" value="Cyt_P450_CS"/>
</dbReference>
<dbReference type="PROSITE" id="PS00086">
    <property type="entry name" value="CYTOCHROME_P450"/>
    <property type="match status" value="1"/>
</dbReference>
<evidence type="ECO:0000256" key="6">
    <source>
        <dbReference type="ARBA" id="ARBA00022723"/>
    </source>
</evidence>
<evidence type="ECO:0000256" key="9">
    <source>
        <dbReference type="ARBA" id="ARBA00023002"/>
    </source>
</evidence>
<accession>A0A2A3E5P3</accession>
<evidence type="ECO:0000256" key="2">
    <source>
        <dbReference type="ARBA" id="ARBA00004174"/>
    </source>
</evidence>
<dbReference type="AlphaFoldDB" id="A0A2A3E5P3"/>
<dbReference type="GO" id="GO:0004497">
    <property type="term" value="F:monooxygenase activity"/>
    <property type="evidence" value="ECO:0007669"/>
    <property type="project" value="UniProtKB-KW"/>
</dbReference>
<gene>
    <name evidence="16" type="ORF">APICC_04307</name>
</gene>
<evidence type="ECO:0000256" key="15">
    <source>
        <dbReference type="SAM" id="Phobius"/>
    </source>
</evidence>
<evidence type="ECO:0000313" key="16">
    <source>
        <dbReference type="EMBL" id="PBC27057.1"/>
    </source>
</evidence>
<evidence type="ECO:0000256" key="3">
    <source>
        <dbReference type="ARBA" id="ARBA00004406"/>
    </source>
</evidence>
<dbReference type="PANTHER" id="PTHR24292">
    <property type="entry name" value="CYTOCHROME P450"/>
    <property type="match status" value="1"/>
</dbReference>
<dbReference type="InterPro" id="IPR002401">
    <property type="entry name" value="Cyt_P450_E_grp-I"/>
</dbReference>
<keyword evidence="15" id="KW-1133">Transmembrane helix</keyword>
<evidence type="ECO:0000256" key="4">
    <source>
        <dbReference type="ARBA" id="ARBA00010617"/>
    </source>
</evidence>
<comment type="similarity">
    <text evidence="4 14">Belongs to the cytochrome P450 family.</text>
</comment>
<dbReference type="PRINTS" id="PR00463">
    <property type="entry name" value="EP450I"/>
</dbReference>
<evidence type="ECO:0000313" key="17">
    <source>
        <dbReference type="Proteomes" id="UP000242457"/>
    </source>
</evidence>
<evidence type="ECO:0000256" key="8">
    <source>
        <dbReference type="ARBA" id="ARBA00022848"/>
    </source>
</evidence>
<dbReference type="SUPFAM" id="SSF48264">
    <property type="entry name" value="Cytochrome P450"/>
    <property type="match status" value="1"/>
</dbReference>
<feature type="transmembrane region" description="Helical" evidence="15">
    <location>
        <begin position="6"/>
        <end position="28"/>
    </location>
</feature>
<keyword evidence="12 15" id="KW-0472">Membrane</keyword>
<comment type="subcellular location">
    <subcellularLocation>
        <location evidence="3">Endoplasmic reticulum membrane</location>
        <topology evidence="3">Peripheral membrane protein</topology>
    </subcellularLocation>
    <subcellularLocation>
        <location evidence="2">Microsome membrane</location>
        <topology evidence="2">Peripheral membrane protein</topology>
    </subcellularLocation>
</comment>
<keyword evidence="17" id="KW-1185">Reference proteome</keyword>
<dbReference type="PRINTS" id="PR00385">
    <property type="entry name" value="P450"/>
</dbReference>
<name>A0A2A3E5P3_APICC</name>
<dbReference type="InterPro" id="IPR036396">
    <property type="entry name" value="Cyt_P450_sf"/>
</dbReference>
<evidence type="ECO:0000256" key="13">
    <source>
        <dbReference type="PIRSR" id="PIRSR602401-1"/>
    </source>
</evidence>
<evidence type="ECO:0000256" key="5">
    <source>
        <dbReference type="ARBA" id="ARBA00022617"/>
    </source>
</evidence>
<proteinExistence type="inferred from homology"/>
<dbReference type="PANTHER" id="PTHR24292:SF54">
    <property type="entry name" value="CYP9F3-RELATED"/>
    <property type="match status" value="1"/>
</dbReference>
<dbReference type="CDD" id="cd11056">
    <property type="entry name" value="CYP6-like"/>
    <property type="match status" value="1"/>
</dbReference>
<dbReference type="GO" id="GO:0020037">
    <property type="term" value="F:heme binding"/>
    <property type="evidence" value="ECO:0007669"/>
    <property type="project" value="InterPro"/>
</dbReference>
<keyword evidence="10 13" id="KW-0408">Iron</keyword>
<dbReference type="InterPro" id="IPR050476">
    <property type="entry name" value="Insect_CytP450_Detox"/>
</dbReference>
<evidence type="ECO:0000256" key="10">
    <source>
        <dbReference type="ARBA" id="ARBA00023004"/>
    </source>
</evidence>
<dbReference type="OrthoDB" id="2789670at2759"/>
<dbReference type="Pfam" id="PF00067">
    <property type="entry name" value="p450"/>
    <property type="match status" value="1"/>
</dbReference>
<sequence length="503" mass="58616">MAYIEILCGIIVSLLALYYYFVSAFNFWKIRGIPGPKPKFLFGNFMDIILSRISTPTFIKNIYDTYTNEPMVGLYVGRNPILFLKDPELIKDVLIRDFSKFADRGFNVHEKVEPLSQHLFNLEPKRWRPLRSKLSPIFTSKKLKEMFNLILECGHHFEKYLDELAAQREPVDFREVAAKYTTDVIGSCAFGIKMNAMSNEESEFREAGRKIFEPTWNSIIRLKFKMTMPTLYDLLGPLVPEREVTPFFIKVVTDTMKYRKENNVFRPDFIDTLMKLRDDPGSLGDIETEFVELTDAFLTAQAYVFFAAGFETGASTISNTLYELAQSQEIQDKLRQEIREHYDKYKGELIYENIKEMEYLDKVFQETLRKYPPGTLIPRRSVSDYTFKNTNVTIPKDTMIWIPAFPIHRDPNIYPNPDDFNPENFTEDAINNRHPMNYLAFSNGPRNCIGARFANYQVKVGLIMILRNYKVEVCEKTMIPYQFDPNLFLLGPKGGIYLKITKV</sequence>
<evidence type="ECO:0000256" key="11">
    <source>
        <dbReference type="ARBA" id="ARBA00023033"/>
    </source>
</evidence>
<protein>
    <submittedName>
        <fullName evidence="16">Cytochrome P450 6A1</fullName>
    </submittedName>
</protein>
<evidence type="ECO:0000256" key="1">
    <source>
        <dbReference type="ARBA" id="ARBA00001971"/>
    </source>
</evidence>
<keyword evidence="6 13" id="KW-0479">Metal-binding</keyword>
<evidence type="ECO:0000256" key="7">
    <source>
        <dbReference type="ARBA" id="ARBA00022824"/>
    </source>
</evidence>
<dbReference type="Gene3D" id="1.10.630.10">
    <property type="entry name" value="Cytochrome P450"/>
    <property type="match status" value="1"/>
</dbReference>
<dbReference type="InterPro" id="IPR001128">
    <property type="entry name" value="Cyt_P450"/>
</dbReference>
<dbReference type="GO" id="GO:0005506">
    <property type="term" value="F:iron ion binding"/>
    <property type="evidence" value="ECO:0007669"/>
    <property type="project" value="InterPro"/>
</dbReference>
<keyword evidence="11 14" id="KW-0503">Monooxygenase</keyword>
<comment type="cofactor">
    <cofactor evidence="1 13">
        <name>heme</name>
        <dbReference type="ChEBI" id="CHEBI:30413"/>
    </cofactor>
</comment>
<dbReference type="FunFam" id="1.10.630.10:FF:000042">
    <property type="entry name" value="Cytochrome P450"/>
    <property type="match status" value="1"/>
</dbReference>
<dbReference type="GO" id="GO:0005789">
    <property type="term" value="C:endoplasmic reticulum membrane"/>
    <property type="evidence" value="ECO:0007669"/>
    <property type="project" value="UniProtKB-SubCell"/>
</dbReference>
<dbReference type="STRING" id="94128.A0A2A3E5P3"/>
<feature type="binding site" description="axial binding residue" evidence="13">
    <location>
        <position position="448"/>
    </location>
    <ligand>
        <name>heme</name>
        <dbReference type="ChEBI" id="CHEBI:30413"/>
    </ligand>
    <ligandPart>
        <name>Fe</name>
        <dbReference type="ChEBI" id="CHEBI:18248"/>
    </ligandPart>
</feature>
<keyword evidence="8" id="KW-0492">Microsome</keyword>
<keyword evidence="15" id="KW-0812">Transmembrane</keyword>
<organism evidence="16 17">
    <name type="scientific">Apis cerana cerana</name>
    <name type="common">Oriental honeybee</name>
    <dbReference type="NCBI Taxonomy" id="94128"/>
    <lineage>
        <taxon>Eukaryota</taxon>
        <taxon>Metazoa</taxon>
        <taxon>Ecdysozoa</taxon>
        <taxon>Arthropoda</taxon>
        <taxon>Hexapoda</taxon>
        <taxon>Insecta</taxon>
        <taxon>Pterygota</taxon>
        <taxon>Neoptera</taxon>
        <taxon>Endopterygota</taxon>
        <taxon>Hymenoptera</taxon>
        <taxon>Apocrita</taxon>
        <taxon>Aculeata</taxon>
        <taxon>Apoidea</taxon>
        <taxon>Anthophila</taxon>
        <taxon>Apidae</taxon>
        <taxon>Apis</taxon>
    </lineage>
</organism>